<evidence type="ECO:0000256" key="1">
    <source>
        <dbReference type="ARBA" id="ARBA00004613"/>
    </source>
</evidence>
<dbReference type="PANTHER" id="PTHR15427:SF33">
    <property type="entry name" value="COLLAGEN IV NC1 DOMAIN-CONTAINING PROTEIN"/>
    <property type="match status" value="1"/>
</dbReference>
<organism evidence="5">
    <name type="scientific">Arion vulgaris</name>
    <dbReference type="NCBI Taxonomy" id="1028688"/>
    <lineage>
        <taxon>Eukaryota</taxon>
        <taxon>Metazoa</taxon>
        <taxon>Spiralia</taxon>
        <taxon>Lophotrochozoa</taxon>
        <taxon>Mollusca</taxon>
        <taxon>Gastropoda</taxon>
        <taxon>Heterobranchia</taxon>
        <taxon>Euthyneura</taxon>
        <taxon>Panpulmonata</taxon>
        <taxon>Eupulmonata</taxon>
        <taxon>Stylommatophora</taxon>
        <taxon>Helicina</taxon>
        <taxon>Arionoidea</taxon>
        <taxon>Arionidae</taxon>
        <taxon>Arion</taxon>
    </lineage>
</organism>
<dbReference type="InterPro" id="IPR008983">
    <property type="entry name" value="Tumour_necrosis_fac-like_dom"/>
</dbReference>
<keyword evidence="3" id="KW-0472">Membrane</keyword>
<dbReference type="GO" id="GO:0005581">
    <property type="term" value="C:collagen trimer"/>
    <property type="evidence" value="ECO:0007669"/>
    <property type="project" value="UniProtKB-KW"/>
</dbReference>
<dbReference type="SMART" id="SM00110">
    <property type="entry name" value="C1Q"/>
    <property type="match status" value="1"/>
</dbReference>
<evidence type="ECO:0000256" key="2">
    <source>
        <dbReference type="ARBA" id="ARBA00022525"/>
    </source>
</evidence>
<dbReference type="AlphaFoldDB" id="A0A0B6ZHG1"/>
<dbReference type="PANTHER" id="PTHR15427">
    <property type="entry name" value="EMILIN ELASTIN MICROFIBRIL INTERFACE-LOCATED PROTEIN ELASTIN MICROFIBRIL INTERFACER"/>
    <property type="match status" value="1"/>
</dbReference>
<feature type="transmembrane region" description="Helical" evidence="3">
    <location>
        <begin position="6"/>
        <end position="23"/>
    </location>
</feature>
<reference evidence="5" key="1">
    <citation type="submission" date="2014-12" db="EMBL/GenBank/DDBJ databases">
        <title>Insight into the proteome of Arion vulgaris.</title>
        <authorList>
            <person name="Aradska J."/>
            <person name="Bulat T."/>
            <person name="Smidak R."/>
            <person name="Sarate P."/>
            <person name="Gangsoo J."/>
            <person name="Sialana F."/>
            <person name="Bilban M."/>
            <person name="Lubec G."/>
        </authorList>
    </citation>
    <scope>NUCLEOTIDE SEQUENCE</scope>
    <source>
        <tissue evidence="5">Skin</tissue>
    </source>
</reference>
<dbReference type="EMBL" id="HACG01021068">
    <property type="protein sequence ID" value="CEK67933.1"/>
    <property type="molecule type" value="Transcribed_RNA"/>
</dbReference>
<dbReference type="PRINTS" id="PR00007">
    <property type="entry name" value="COMPLEMNTC1Q"/>
</dbReference>
<feature type="non-terminal residue" evidence="5">
    <location>
        <position position="1"/>
    </location>
</feature>
<accession>A0A0B6ZHG1</accession>
<dbReference type="InterPro" id="IPR001073">
    <property type="entry name" value="C1q_dom"/>
</dbReference>
<comment type="subcellular location">
    <subcellularLocation>
        <location evidence="1">Secreted</location>
    </subcellularLocation>
</comment>
<keyword evidence="3" id="KW-0812">Transmembrane</keyword>
<feature type="domain" description="C1q" evidence="4">
    <location>
        <begin position="27"/>
        <end position="161"/>
    </location>
</feature>
<sequence>EGSLETIIMIFAAVIGIALLSIVSGEDVTGNVAFTAGITTEAKINKGTIVSFNSVFTNHGSGYNSATGVFTVPKGGLYAFFVSAVTQEKNEFFFGIYKNDAYQISVFAQGRDIGSGGNTILLRLFKNDRVYVKAHRNSYVQGQVNDISATFSGLLVGLLTV</sequence>
<keyword evidence="3" id="KW-1133">Transmembrane helix</keyword>
<proteinExistence type="predicted"/>
<name>A0A0B6ZHG1_9EUPU</name>
<dbReference type="Gene3D" id="2.60.120.40">
    <property type="match status" value="1"/>
</dbReference>
<evidence type="ECO:0000313" key="5">
    <source>
        <dbReference type="EMBL" id="CEK67933.1"/>
    </source>
</evidence>
<protein>
    <recommendedName>
        <fullName evidence="4">C1q domain-containing protein</fullName>
    </recommendedName>
</protein>
<dbReference type="SUPFAM" id="SSF49842">
    <property type="entry name" value="TNF-like"/>
    <property type="match status" value="1"/>
</dbReference>
<dbReference type="Pfam" id="PF00386">
    <property type="entry name" value="C1q"/>
    <property type="match status" value="1"/>
</dbReference>
<evidence type="ECO:0000256" key="3">
    <source>
        <dbReference type="SAM" id="Phobius"/>
    </source>
</evidence>
<gene>
    <name evidence="5" type="primary">ORF64465</name>
</gene>
<keyword evidence="2" id="KW-0964">Secreted</keyword>
<dbReference type="PROSITE" id="PS50871">
    <property type="entry name" value="C1Q"/>
    <property type="match status" value="1"/>
</dbReference>
<evidence type="ECO:0000259" key="4">
    <source>
        <dbReference type="PROSITE" id="PS50871"/>
    </source>
</evidence>
<dbReference type="InterPro" id="IPR050392">
    <property type="entry name" value="Collagen/C1q_domain"/>
</dbReference>